<name>A0A2Z4Q3G9_9CAUD</name>
<dbReference type="Proteomes" id="UP000251068">
    <property type="component" value="Segment"/>
</dbReference>
<evidence type="ECO:0000313" key="1">
    <source>
        <dbReference type="EMBL" id="AWY04516.1"/>
    </source>
</evidence>
<proteinExistence type="predicted"/>
<dbReference type="EMBL" id="MH271292">
    <property type="protein sequence ID" value="AWY04516.1"/>
    <property type="molecule type" value="Genomic_DNA"/>
</dbReference>
<sequence length="215" mass="24129">MNTNRTAEIAKAREVDTEVARLWSEFHKVNDQIRPIRNRIESAEKSMARYIRLDLQIRASQVRDEIAADQKRIAAIREEAAPLKAAAIAYDKANYEGWNRFFLVQHIHNSQHCSSFRPTTRVGWLPNVSGLTEAEAVAEHGATLCTICFPSAPVELTTPKVDDSVCPGSGKGYNREHLTGRERSYYGKAGFCSVCDTRQTVTQTGAIRKHKKPTN</sequence>
<protein>
    <submittedName>
        <fullName evidence="1">Uncharacterized protein</fullName>
    </submittedName>
</protein>
<gene>
    <name evidence="1" type="primary">61</name>
    <name evidence="1" type="ORF">SEA_ANNASERENA_61</name>
</gene>
<reference evidence="1 2" key="1">
    <citation type="submission" date="2018-04" db="EMBL/GenBank/DDBJ databases">
        <authorList>
            <person name="Harrington T."/>
            <person name="Washburn E."/>
            <person name="Bricker J."/>
            <person name="McKinney A."/>
            <person name="Betsko A.J."/>
            <person name="Garlena R.A."/>
            <person name="Russell D.A."/>
            <person name="Pope W.A."/>
            <person name="Jacobs-Sera D."/>
            <person name="Hatfull G.F."/>
        </authorList>
    </citation>
    <scope>NUCLEOTIDE SEQUENCE [LARGE SCALE GENOMIC DNA]</scope>
</reference>
<accession>A0A2Z4Q3G9</accession>
<evidence type="ECO:0000313" key="2">
    <source>
        <dbReference type="Proteomes" id="UP000251068"/>
    </source>
</evidence>
<organism evidence="1 2">
    <name type="scientific">Microbacterium phage AnnaSerena</name>
    <dbReference type="NCBI Taxonomy" id="2201432"/>
    <lineage>
        <taxon>Viruses</taxon>
        <taxon>Duplodnaviria</taxon>
        <taxon>Heunggongvirae</taxon>
        <taxon>Uroviricota</taxon>
        <taxon>Caudoviricetes</taxon>
        <taxon>Krampusvirus</taxon>
        <taxon>Krampusvirus krampus</taxon>
    </lineage>
</organism>